<name>A0A450Z3C5_9GAMM</name>
<reference evidence="1" key="1">
    <citation type="submission" date="2019-02" db="EMBL/GenBank/DDBJ databases">
        <authorList>
            <person name="Gruber-Vodicka R. H."/>
            <person name="Seah K. B. B."/>
        </authorList>
    </citation>
    <scope>NUCLEOTIDE SEQUENCE</scope>
    <source>
        <strain evidence="1">BECK_BZ123</strain>
    </source>
</reference>
<accession>A0A450Z3C5</accession>
<organism evidence="1">
    <name type="scientific">Candidatus Kentrum sp. TC</name>
    <dbReference type="NCBI Taxonomy" id="2126339"/>
    <lineage>
        <taxon>Bacteria</taxon>
        <taxon>Pseudomonadati</taxon>
        <taxon>Pseudomonadota</taxon>
        <taxon>Gammaproteobacteria</taxon>
        <taxon>Candidatus Kentrum</taxon>
    </lineage>
</organism>
<sequence length="90" mass="10066">MIVGLVYWIFELPTLASAICTRIGYLAPFHVAMSILNARYSASEISASVFLRRLPPCEVENLVPSVFSPFHWGKDFSCLNYAFSQNSSCL</sequence>
<dbReference type="EMBL" id="CAADFS010000058">
    <property type="protein sequence ID" value="VFK48313.1"/>
    <property type="molecule type" value="Genomic_DNA"/>
</dbReference>
<evidence type="ECO:0000313" key="1">
    <source>
        <dbReference type="EMBL" id="VFK48313.1"/>
    </source>
</evidence>
<proteinExistence type="predicted"/>
<gene>
    <name evidence="1" type="ORF">BECKTC1821D_GA0114238_10589</name>
</gene>
<dbReference type="AlphaFoldDB" id="A0A450Z3C5"/>
<protein>
    <submittedName>
        <fullName evidence="1">Uncharacterized protein</fullName>
    </submittedName>
</protein>